<dbReference type="GO" id="GO:0003723">
    <property type="term" value="F:RNA binding"/>
    <property type="evidence" value="ECO:0007669"/>
    <property type="project" value="InterPro"/>
</dbReference>
<dbReference type="GO" id="GO:1990481">
    <property type="term" value="P:mRNA pseudouridine synthesis"/>
    <property type="evidence" value="ECO:0007669"/>
    <property type="project" value="TreeGrafter"/>
</dbReference>
<evidence type="ECO:0000256" key="1">
    <source>
        <dbReference type="ARBA" id="ARBA00023235"/>
    </source>
</evidence>
<evidence type="ECO:0000256" key="2">
    <source>
        <dbReference type="SAM" id="MobiDB-lite"/>
    </source>
</evidence>
<dbReference type="SUPFAM" id="SSF55120">
    <property type="entry name" value="Pseudouridine synthase"/>
    <property type="match status" value="1"/>
</dbReference>
<comment type="caution">
    <text evidence="3">The sequence shown here is derived from an EMBL/GenBank/DDBJ whole genome shotgun (WGS) entry which is preliminary data.</text>
</comment>
<gene>
    <name evidence="3" type="ORF">PCASD_26485</name>
</gene>
<dbReference type="GO" id="GO:0031119">
    <property type="term" value="P:tRNA pseudouridine synthesis"/>
    <property type="evidence" value="ECO:0007669"/>
    <property type="project" value="TreeGrafter"/>
</dbReference>
<dbReference type="InterPro" id="IPR001406">
    <property type="entry name" value="PsdUridine_synth_TruA"/>
</dbReference>
<keyword evidence="1" id="KW-0413">Isomerase</keyword>
<dbReference type="InterPro" id="IPR020103">
    <property type="entry name" value="PsdUridine_synth_cat_dom_sf"/>
</dbReference>
<dbReference type="Proteomes" id="UP000235392">
    <property type="component" value="Unassembled WGS sequence"/>
</dbReference>
<reference evidence="3 4" key="1">
    <citation type="submission" date="2017-11" db="EMBL/GenBank/DDBJ databases">
        <title>De novo assembly and phasing of dikaryotic genomes from two isolates of Puccinia coronata f. sp. avenae, the causal agent of oat crown rust.</title>
        <authorList>
            <person name="Miller M.E."/>
            <person name="Zhang Y."/>
            <person name="Omidvar V."/>
            <person name="Sperschneider J."/>
            <person name="Schwessinger B."/>
            <person name="Raley C."/>
            <person name="Palmer J.M."/>
            <person name="Garnica D."/>
            <person name="Upadhyaya N."/>
            <person name="Rathjen J."/>
            <person name="Taylor J.M."/>
            <person name="Park R.F."/>
            <person name="Dodds P.N."/>
            <person name="Hirsch C.D."/>
            <person name="Kianian S.F."/>
            <person name="Figueroa M."/>
        </authorList>
    </citation>
    <scope>NUCLEOTIDE SEQUENCE [LARGE SCALE GENOMIC DNA]</scope>
    <source>
        <strain evidence="3">12SD80</strain>
    </source>
</reference>
<dbReference type="GO" id="GO:0005737">
    <property type="term" value="C:cytoplasm"/>
    <property type="evidence" value="ECO:0007669"/>
    <property type="project" value="TreeGrafter"/>
</dbReference>
<organism evidence="3 4">
    <name type="scientific">Puccinia coronata f. sp. avenae</name>
    <dbReference type="NCBI Taxonomy" id="200324"/>
    <lineage>
        <taxon>Eukaryota</taxon>
        <taxon>Fungi</taxon>
        <taxon>Dikarya</taxon>
        <taxon>Basidiomycota</taxon>
        <taxon>Pucciniomycotina</taxon>
        <taxon>Pucciniomycetes</taxon>
        <taxon>Pucciniales</taxon>
        <taxon>Pucciniaceae</taxon>
        <taxon>Puccinia</taxon>
    </lineage>
</organism>
<evidence type="ECO:0000313" key="4">
    <source>
        <dbReference type="Proteomes" id="UP000235392"/>
    </source>
</evidence>
<name>A0A2N5TJY4_9BASI</name>
<dbReference type="Gene3D" id="3.30.70.580">
    <property type="entry name" value="Pseudouridine synthase I, catalytic domain, N-terminal subdomain"/>
    <property type="match status" value="1"/>
</dbReference>
<dbReference type="GO" id="GO:0005634">
    <property type="term" value="C:nucleus"/>
    <property type="evidence" value="ECO:0007669"/>
    <property type="project" value="TreeGrafter"/>
</dbReference>
<dbReference type="EMBL" id="PGCI01000506">
    <property type="protein sequence ID" value="PLW25815.1"/>
    <property type="molecule type" value="Genomic_DNA"/>
</dbReference>
<dbReference type="GO" id="GO:0009982">
    <property type="term" value="F:pseudouridine synthase activity"/>
    <property type="evidence" value="ECO:0007669"/>
    <property type="project" value="InterPro"/>
</dbReference>
<evidence type="ECO:0000313" key="3">
    <source>
        <dbReference type="EMBL" id="PLW25815.1"/>
    </source>
</evidence>
<feature type="non-terminal residue" evidence="3">
    <location>
        <position position="351"/>
    </location>
</feature>
<dbReference type="PANTHER" id="PTHR11142">
    <property type="entry name" value="PSEUDOURIDYLATE SYNTHASE"/>
    <property type="match status" value="1"/>
</dbReference>
<sequence length="351" mass="38954">MTVAVGTEPGNVAGLQKAPGSNLFNVIITCDEPVTAYHAPFEKNGRASFGDKARGKGLGGPTQGRHGNKQWCSCHGPSNPGPEILCFVWVHTIHGHAALQQIARGLHSARRLLRFVEWLQHGTDAKDGYATLSRDQLIDQIKLLTTHIEHQNNIKHLPSKCANKKAEKKRRRRKNLDFDRHPKCKIAMRSPYQGALHGGLAWLPEIKPLARVEGELFQVLRRAAGVTRPGRTVDAGEWGYSRAGQADAGMSGCRQVGSLWVRSCLKSVPDRFGFCSPTYPSGTGCTPDVSQTTTKECKEEEAMEKEEEEKLRSHTMLFNSILPDSVRIMSFLPIYEAFYARFLCTARGYIC</sequence>
<dbReference type="PANTHER" id="PTHR11142:SF5">
    <property type="entry name" value="TRNA PSEUDOURIDINE(38_39) SYNTHASE"/>
    <property type="match status" value="1"/>
</dbReference>
<dbReference type="InterPro" id="IPR020094">
    <property type="entry name" value="TruA/RsuA/RluB/E/F_N"/>
</dbReference>
<dbReference type="AlphaFoldDB" id="A0A2N5TJY4"/>
<proteinExistence type="predicted"/>
<protein>
    <submittedName>
        <fullName evidence="3">Uncharacterized protein</fullName>
    </submittedName>
</protein>
<accession>A0A2N5TJY4</accession>
<feature type="region of interest" description="Disordered" evidence="2">
    <location>
        <begin position="48"/>
        <end position="67"/>
    </location>
</feature>